<accession>A0A0V1F480</accession>
<reference evidence="1 2" key="1">
    <citation type="submission" date="2015-01" db="EMBL/GenBank/DDBJ databases">
        <title>Evolution of Trichinella species and genotypes.</title>
        <authorList>
            <person name="Korhonen P.K."/>
            <person name="Edoardo P."/>
            <person name="Giuseppe L.R."/>
            <person name="Gasser R.B."/>
        </authorList>
    </citation>
    <scope>NUCLEOTIDE SEQUENCE [LARGE SCALE GENOMIC DNA]</scope>
    <source>
        <strain evidence="1">ISS1029</strain>
    </source>
</reference>
<dbReference type="Proteomes" id="UP000055024">
    <property type="component" value="Unassembled WGS sequence"/>
</dbReference>
<sequence>MYLMKEFCRYNIIPLTATTIVQKQLQVDSPCYSGIP</sequence>
<dbReference type="EMBL" id="JYDP01006570">
    <property type="protein sequence ID" value="KRY80868.1"/>
    <property type="molecule type" value="Genomic_DNA"/>
</dbReference>
<evidence type="ECO:0000313" key="2">
    <source>
        <dbReference type="Proteomes" id="UP000055024"/>
    </source>
</evidence>
<dbReference type="AlphaFoldDB" id="A0A0V1F480"/>
<name>A0A0V1F480_9BILA</name>
<protein>
    <submittedName>
        <fullName evidence="1">Uncharacterized protein</fullName>
    </submittedName>
</protein>
<proteinExistence type="predicted"/>
<gene>
    <name evidence="1" type="ORF">T11_5144</name>
</gene>
<keyword evidence="2" id="KW-1185">Reference proteome</keyword>
<comment type="caution">
    <text evidence="1">The sequence shown here is derived from an EMBL/GenBank/DDBJ whole genome shotgun (WGS) entry which is preliminary data.</text>
</comment>
<evidence type="ECO:0000313" key="1">
    <source>
        <dbReference type="EMBL" id="KRY80868.1"/>
    </source>
</evidence>
<organism evidence="1 2">
    <name type="scientific">Trichinella zimbabwensis</name>
    <dbReference type="NCBI Taxonomy" id="268475"/>
    <lineage>
        <taxon>Eukaryota</taxon>
        <taxon>Metazoa</taxon>
        <taxon>Ecdysozoa</taxon>
        <taxon>Nematoda</taxon>
        <taxon>Enoplea</taxon>
        <taxon>Dorylaimia</taxon>
        <taxon>Trichinellida</taxon>
        <taxon>Trichinellidae</taxon>
        <taxon>Trichinella</taxon>
    </lineage>
</organism>